<evidence type="ECO:0000313" key="2">
    <source>
        <dbReference type="Proteomes" id="UP001500185"/>
    </source>
</evidence>
<evidence type="ECO:0008006" key="3">
    <source>
        <dbReference type="Google" id="ProtNLM"/>
    </source>
</evidence>
<comment type="caution">
    <text evidence="1">The sequence shown here is derived from an EMBL/GenBank/DDBJ whole genome shotgun (WGS) entry which is preliminary data.</text>
</comment>
<dbReference type="NCBIfam" id="TIGR02436">
    <property type="entry name" value="four helix bundle protein"/>
    <property type="match status" value="1"/>
</dbReference>
<dbReference type="InterPro" id="IPR036583">
    <property type="entry name" value="23S_rRNA_IVS_sf"/>
</dbReference>
<accession>A0ABN1K601</accession>
<name>A0ABN1K601_9FLAO</name>
<dbReference type="PIRSF" id="PIRSF035652">
    <property type="entry name" value="CHP02436"/>
    <property type="match status" value="1"/>
</dbReference>
<evidence type="ECO:0000313" key="1">
    <source>
        <dbReference type="EMBL" id="GAA0755878.1"/>
    </source>
</evidence>
<keyword evidence="2" id="KW-1185">Reference proteome</keyword>
<reference evidence="1 2" key="1">
    <citation type="journal article" date="2019" name="Int. J. Syst. Evol. Microbiol.">
        <title>The Global Catalogue of Microorganisms (GCM) 10K type strain sequencing project: providing services to taxonomists for standard genome sequencing and annotation.</title>
        <authorList>
            <consortium name="The Broad Institute Genomics Platform"/>
            <consortium name="The Broad Institute Genome Sequencing Center for Infectious Disease"/>
            <person name="Wu L."/>
            <person name="Ma J."/>
        </authorList>
    </citation>
    <scope>NUCLEOTIDE SEQUENCE [LARGE SCALE GENOMIC DNA]</scope>
    <source>
        <strain evidence="1 2">JCM 16231</strain>
    </source>
</reference>
<protein>
    <recommendedName>
        <fullName evidence="3">Four helix bundle protein</fullName>
    </recommendedName>
</protein>
<dbReference type="EMBL" id="BAAAGG010000005">
    <property type="protein sequence ID" value="GAA0755878.1"/>
    <property type="molecule type" value="Genomic_DNA"/>
</dbReference>
<dbReference type="InterPro" id="IPR012657">
    <property type="entry name" value="23S_rRNA-intervening_sequence"/>
</dbReference>
<dbReference type="RefSeq" id="WP_224453606.1">
    <property type="nucleotide sequence ID" value="NZ_BAAAGG010000005.1"/>
</dbReference>
<dbReference type="SUPFAM" id="SSF158446">
    <property type="entry name" value="IVS-encoded protein-like"/>
    <property type="match status" value="1"/>
</dbReference>
<sequence>MAKYKYDIENQLISFSIQIILVCGSINKSFATEHLAKQLIRLTTSAALNYGEAQSAQSPRDFLHKMRLCLKELRESLVNLKIQKVANLIKDLNKLDDLIVENNQLIAIFVTSIKTSEQKINENFSFKN</sequence>
<gene>
    <name evidence="1" type="ORF">GCM10009433_10770</name>
</gene>
<dbReference type="Gene3D" id="1.20.1440.60">
    <property type="entry name" value="23S rRNA-intervening sequence"/>
    <property type="match status" value="1"/>
</dbReference>
<proteinExistence type="predicted"/>
<organism evidence="1 2">
    <name type="scientific">Psychroflexus lacisalsi</name>
    <dbReference type="NCBI Taxonomy" id="503928"/>
    <lineage>
        <taxon>Bacteria</taxon>
        <taxon>Pseudomonadati</taxon>
        <taxon>Bacteroidota</taxon>
        <taxon>Flavobacteriia</taxon>
        <taxon>Flavobacteriales</taxon>
        <taxon>Flavobacteriaceae</taxon>
        <taxon>Psychroflexus</taxon>
    </lineage>
</organism>
<dbReference type="Proteomes" id="UP001500185">
    <property type="component" value="Unassembled WGS sequence"/>
</dbReference>